<feature type="compositionally biased region" description="Polar residues" evidence="1">
    <location>
        <begin position="84"/>
        <end position="96"/>
    </location>
</feature>
<evidence type="ECO:0000313" key="3">
    <source>
        <dbReference type="Proteomes" id="UP001610446"/>
    </source>
</evidence>
<gene>
    <name evidence="2" type="ORF">BJY01DRAFT_241777</name>
</gene>
<protein>
    <submittedName>
        <fullName evidence="2">Uncharacterized protein</fullName>
    </submittedName>
</protein>
<dbReference type="Proteomes" id="UP001610446">
    <property type="component" value="Unassembled WGS sequence"/>
</dbReference>
<organism evidence="2 3">
    <name type="scientific">Aspergillus pseudoustus</name>
    <dbReference type="NCBI Taxonomy" id="1810923"/>
    <lineage>
        <taxon>Eukaryota</taxon>
        <taxon>Fungi</taxon>
        <taxon>Dikarya</taxon>
        <taxon>Ascomycota</taxon>
        <taxon>Pezizomycotina</taxon>
        <taxon>Eurotiomycetes</taxon>
        <taxon>Eurotiomycetidae</taxon>
        <taxon>Eurotiales</taxon>
        <taxon>Aspergillaceae</taxon>
        <taxon>Aspergillus</taxon>
        <taxon>Aspergillus subgen. Nidulantes</taxon>
    </lineage>
</organism>
<evidence type="ECO:0000256" key="1">
    <source>
        <dbReference type="SAM" id="MobiDB-lite"/>
    </source>
</evidence>
<proteinExistence type="predicted"/>
<evidence type="ECO:0000313" key="2">
    <source>
        <dbReference type="EMBL" id="KAL2858441.1"/>
    </source>
</evidence>
<name>A0ABR4L1N8_9EURO</name>
<dbReference type="EMBL" id="JBFXLU010000001">
    <property type="protein sequence ID" value="KAL2858441.1"/>
    <property type="molecule type" value="Genomic_DNA"/>
</dbReference>
<accession>A0ABR4L1N8</accession>
<keyword evidence="3" id="KW-1185">Reference proteome</keyword>
<comment type="caution">
    <text evidence="2">The sequence shown here is derived from an EMBL/GenBank/DDBJ whole genome shotgun (WGS) entry which is preliminary data.</text>
</comment>
<sequence length="131" mass="15238">MASPDEPSSASRLPANPMKTNFVTCQKRHKESALSWWIPLPHLCAAQLWPECVYPKRDRQVKVGQRQAYAEKLLRENKVMRARLQSSAPQATQGEVQQRERERATPPEQPSSVEEPRQNPLLRERRWFLPI</sequence>
<feature type="region of interest" description="Disordered" evidence="1">
    <location>
        <begin position="80"/>
        <end position="119"/>
    </location>
</feature>
<reference evidence="2 3" key="1">
    <citation type="submission" date="2024-07" db="EMBL/GenBank/DDBJ databases">
        <title>Section-level genome sequencing and comparative genomics of Aspergillus sections Usti and Cavernicolus.</title>
        <authorList>
            <consortium name="Lawrence Berkeley National Laboratory"/>
            <person name="Nybo J.L."/>
            <person name="Vesth T.C."/>
            <person name="Theobald S."/>
            <person name="Frisvad J.C."/>
            <person name="Larsen T.O."/>
            <person name="Kjaerboelling I."/>
            <person name="Rothschild-Mancinelli K."/>
            <person name="Lyhne E.K."/>
            <person name="Kogle M.E."/>
            <person name="Barry K."/>
            <person name="Clum A."/>
            <person name="Na H."/>
            <person name="Ledsgaard L."/>
            <person name="Lin J."/>
            <person name="Lipzen A."/>
            <person name="Kuo A."/>
            <person name="Riley R."/>
            <person name="Mondo S."/>
            <person name="Labutti K."/>
            <person name="Haridas S."/>
            <person name="Pangalinan J."/>
            <person name="Salamov A.A."/>
            <person name="Simmons B.A."/>
            <person name="Magnuson J.K."/>
            <person name="Chen J."/>
            <person name="Drula E."/>
            <person name="Henrissat B."/>
            <person name="Wiebenga A."/>
            <person name="Lubbers R.J."/>
            <person name="Gomes A.C."/>
            <person name="Makela M.R."/>
            <person name="Stajich J."/>
            <person name="Grigoriev I.V."/>
            <person name="Mortensen U.H."/>
            <person name="De Vries R.P."/>
            <person name="Baker S.E."/>
            <person name="Andersen M.R."/>
        </authorList>
    </citation>
    <scope>NUCLEOTIDE SEQUENCE [LARGE SCALE GENOMIC DNA]</scope>
    <source>
        <strain evidence="2 3">CBS 123904</strain>
    </source>
</reference>